<organism evidence="1">
    <name type="scientific">viral metagenome</name>
    <dbReference type="NCBI Taxonomy" id="1070528"/>
    <lineage>
        <taxon>unclassified sequences</taxon>
        <taxon>metagenomes</taxon>
        <taxon>organismal metagenomes</taxon>
    </lineage>
</organism>
<name>A0A6C0IE63_9ZZZZ</name>
<protein>
    <submittedName>
        <fullName evidence="1">Uncharacterized protein</fullName>
    </submittedName>
</protein>
<dbReference type="EMBL" id="MN740157">
    <property type="protein sequence ID" value="QHT90735.1"/>
    <property type="molecule type" value="Genomic_DNA"/>
</dbReference>
<dbReference type="AlphaFoldDB" id="A0A6C0IE63"/>
<reference evidence="1" key="1">
    <citation type="journal article" date="2020" name="Nature">
        <title>Giant virus diversity and host interactions through global metagenomics.</title>
        <authorList>
            <person name="Schulz F."/>
            <person name="Roux S."/>
            <person name="Paez-Espino D."/>
            <person name="Jungbluth S."/>
            <person name="Walsh D.A."/>
            <person name="Denef V.J."/>
            <person name="McMahon K.D."/>
            <person name="Konstantinidis K.T."/>
            <person name="Eloe-Fadrosh E.A."/>
            <person name="Kyrpides N.C."/>
            <person name="Woyke T."/>
        </authorList>
    </citation>
    <scope>NUCLEOTIDE SEQUENCE</scope>
    <source>
        <strain evidence="1">GVMAG-M-3300023184-71</strain>
    </source>
</reference>
<evidence type="ECO:0000313" key="1">
    <source>
        <dbReference type="EMBL" id="QHT90735.1"/>
    </source>
</evidence>
<accession>A0A6C0IE63</accession>
<sequence length="39" mass="4745">MKIYDFYSRTSFLRQKPPRPITTTRTKNCIPFFLIFTSK</sequence>
<proteinExistence type="predicted"/>